<dbReference type="EMBL" id="JAAMPC010000013">
    <property type="protein sequence ID" value="KAG2269710.1"/>
    <property type="molecule type" value="Genomic_DNA"/>
</dbReference>
<sequence length="144" mass="17022">MKTNGENGKKITHVDIDHEQISPHKLPTTVQIPSLPESQQPRLDTEEHLPDFNSEKKTFELAMKKFREMKYSRDDYRRKKIAERFREHVWQRRYTYLFIGRGTTTPLLRIWNIIATTDLTEANRRNNLRLASVGFREVEVGNGP</sequence>
<comment type="caution">
    <text evidence="2">The sequence shown here is derived from an EMBL/GenBank/DDBJ whole genome shotgun (WGS) entry which is preliminary data.</text>
</comment>
<gene>
    <name evidence="2" type="ORF">Bca52824_064265</name>
</gene>
<reference evidence="2 3" key="1">
    <citation type="submission" date="2020-02" db="EMBL/GenBank/DDBJ databases">
        <authorList>
            <person name="Ma Q."/>
            <person name="Huang Y."/>
            <person name="Song X."/>
            <person name="Pei D."/>
        </authorList>
    </citation>
    <scope>NUCLEOTIDE SEQUENCE [LARGE SCALE GENOMIC DNA]</scope>
    <source>
        <strain evidence="2">Sxm20200214</strain>
        <tissue evidence="2">Leaf</tissue>
    </source>
</reference>
<feature type="compositionally biased region" description="Basic and acidic residues" evidence="1">
    <location>
        <begin position="7"/>
        <end position="22"/>
    </location>
</feature>
<keyword evidence="3" id="KW-1185">Reference proteome</keyword>
<feature type="compositionally biased region" description="Polar residues" evidence="1">
    <location>
        <begin position="28"/>
        <end position="42"/>
    </location>
</feature>
<name>A0A8X7QJD2_BRACI</name>
<dbReference type="Proteomes" id="UP000886595">
    <property type="component" value="Unassembled WGS sequence"/>
</dbReference>
<proteinExistence type="predicted"/>
<organism evidence="2 3">
    <name type="scientific">Brassica carinata</name>
    <name type="common">Ethiopian mustard</name>
    <name type="synonym">Abyssinian cabbage</name>
    <dbReference type="NCBI Taxonomy" id="52824"/>
    <lineage>
        <taxon>Eukaryota</taxon>
        <taxon>Viridiplantae</taxon>
        <taxon>Streptophyta</taxon>
        <taxon>Embryophyta</taxon>
        <taxon>Tracheophyta</taxon>
        <taxon>Spermatophyta</taxon>
        <taxon>Magnoliopsida</taxon>
        <taxon>eudicotyledons</taxon>
        <taxon>Gunneridae</taxon>
        <taxon>Pentapetalae</taxon>
        <taxon>rosids</taxon>
        <taxon>malvids</taxon>
        <taxon>Brassicales</taxon>
        <taxon>Brassicaceae</taxon>
        <taxon>Brassiceae</taxon>
        <taxon>Brassica</taxon>
    </lineage>
</organism>
<feature type="region of interest" description="Disordered" evidence="1">
    <location>
        <begin position="1"/>
        <end position="51"/>
    </location>
</feature>
<dbReference type="AlphaFoldDB" id="A0A8X7QJD2"/>
<protein>
    <submittedName>
        <fullName evidence="2">Uncharacterized protein</fullName>
    </submittedName>
</protein>
<evidence type="ECO:0000313" key="2">
    <source>
        <dbReference type="EMBL" id="KAG2269710.1"/>
    </source>
</evidence>
<evidence type="ECO:0000313" key="3">
    <source>
        <dbReference type="Proteomes" id="UP000886595"/>
    </source>
</evidence>
<accession>A0A8X7QJD2</accession>
<evidence type="ECO:0000256" key="1">
    <source>
        <dbReference type="SAM" id="MobiDB-lite"/>
    </source>
</evidence>